<dbReference type="Pfam" id="PF01553">
    <property type="entry name" value="Acyltransferase"/>
    <property type="match status" value="1"/>
</dbReference>
<keyword evidence="1" id="KW-0547">Nucleotide-binding</keyword>
<comment type="caution">
    <text evidence="6">The sequence shown here is derived from an EMBL/GenBank/DDBJ whole genome shotgun (WGS) entry which is preliminary data.</text>
</comment>
<evidence type="ECO:0000256" key="1">
    <source>
        <dbReference type="ARBA" id="ARBA00022741"/>
    </source>
</evidence>
<dbReference type="Gene3D" id="3.30.300.30">
    <property type="match status" value="1"/>
</dbReference>
<dbReference type="SUPFAM" id="SSF47336">
    <property type="entry name" value="ACP-like"/>
    <property type="match status" value="1"/>
</dbReference>
<dbReference type="InterPro" id="IPR020845">
    <property type="entry name" value="AMP-binding_CS"/>
</dbReference>
<keyword evidence="2" id="KW-0067">ATP-binding</keyword>
<keyword evidence="4" id="KW-0812">Transmembrane</keyword>
<dbReference type="PROSITE" id="PS50075">
    <property type="entry name" value="CARRIER"/>
    <property type="match status" value="1"/>
</dbReference>
<evidence type="ECO:0000256" key="4">
    <source>
        <dbReference type="SAM" id="Phobius"/>
    </source>
</evidence>
<evidence type="ECO:0000256" key="3">
    <source>
        <dbReference type="ARBA" id="ARBA00024484"/>
    </source>
</evidence>
<dbReference type="Pfam" id="PF00501">
    <property type="entry name" value="AMP-binding"/>
    <property type="match status" value="1"/>
</dbReference>
<dbReference type="InterPro" id="IPR036736">
    <property type="entry name" value="ACP-like_sf"/>
</dbReference>
<organism evidence="6 7">
    <name type="scientific">Candidatus Raymondbacteria bacterium RIFOXYD12_FULL_49_13</name>
    <dbReference type="NCBI Taxonomy" id="1817890"/>
    <lineage>
        <taxon>Bacteria</taxon>
        <taxon>Raymondiibacteriota</taxon>
    </lineage>
</organism>
<reference evidence="6 7" key="1">
    <citation type="journal article" date="2016" name="Nat. Commun.">
        <title>Thousands of microbial genomes shed light on interconnected biogeochemical processes in an aquifer system.</title>
        <authorList>
            <person name="Anantharaman K."/>
            <person name="Brown C.T."/>
            <person name="Hug L.A."/>
            <person name="Sharon I."/>
            <person name="Castelle C.J."/>
            <person name="Probst A.J."/>
            <person name="Thomas B.C."/>
            <person name="Singh A."/>
            <person name="Wilkins M.J."/>
            <person name="Karaoz U."/>
            <person name="Brodie E.L."/>
            <person name="Williams K.H."/>
            <person name="Hubbard S.S."/>
            <person name="Banfield J.F."/>
        </authorList>
    </citation>
    <scope>NUCLEOTIDE SEQUENCE [LARGE SCALE GENOMIC DNA]</scope>
</reference>
<dbReference type="AlphaFoldDB" id="A0A1F7F9X7"/>
<dbReference type="CDD" id="cd07989">
    <property type="entry name" value="LPLAT_AGPAT-like"/>
    <property type="match status" value="1"/>
</dbReference>
<dbReference type="InterPro" id="IPR042099">
    <property type="entry name" value="ANL_N_sf"/>
</dbReference>
<dbReference type="SUPFAM" id="SSF56801">
    <property type="entry name" value="Acetyl-CoA synthetase-like"/>
    <property type="match status" value="1"/>
</dbReference>
<dbReference type="GO" id="GO:0004467">
    <property type="term" value="F:long-chain fatty acid-CoA ligase activity"/>
    <property type="evidence" value="ECO:0007669"/>
    <property type="project" value="UniProtKB-EC"/>
</dbReference>
<name>A0A1F7F9X7_UNCRA</name>
<evidence type="ECO:0000313" key="6">
    <source>
        <dbReference type="EMBL" id="OGK03479.1"/>
    </source>
</evidence>
<proteinExistence type="predicted"/>
<dbReference type="Gene3D" id="1.10.1200.10">
    <property type="entry name" value="ACP-like"/>
    <property type="match status" value="1"/>
</dbReference>
<dbReference type="Pfam" id="PF00550">
    <property type="entry name" value="PP-binding"/>
    <property type="match status" value="1"/>
</dbReference>
<dbReference type="PANTHER" id="PTHR43272">
    <property type="entry name" value="LONG-CHAIN-FATTY-ACID--COA LIGASE"/>
    <property type="match status" value="1"/>
</dbReference>
<accession>A0A1F7F9X7</accession>
<dbReference type="PANTHER" id="PTHR43272:SF33">
    <property type="entry name" value="AMP-BINDING DOMAIN-CONTAINING PROTEIN-RELATED"/>
    <property type="match status" value="1"/>
</dbReference>
<keyword evidence="4" id="KW-1133">Transmembrane helix</keyword>
<protein>
    <recommendedName>
        <fullName evidence="5">Carrier domain-containing protein</fullName>
    </recommendedName>
</protein>
<sequence length="889" mass="97866">MNPLVFFDHLHESVTQHRDRPCLHIKRNGAYQSWTYGEFHADFNRCVSILKRMGFRRGIQGVVIGENSPEWVIAHLSIALAGGCTVPIDPNIPPAEIEEIVRLTEPRVVFCSRTYLKLFNDLKTRFSSIQKIVSFDADTNAATFGEFISDGDARDNAFSRQFAPDDPVAIIFTSGTTGKAKGVVLVQKNFTAVPLCGVPRMRVTSADVMMAVLPLHHVFGFAACVAAALTAGVAVVFVPVLKGPLIVEGLKDKGVTILPAVPQMLELFFDNIERTVRAKGLVVRMVFSILHLVSTLLGPVLGIRFRRKLFGTVHQGFGGKLNLIISGGSSLKKRYFYGFRRLGFTIVEGYGLTETFGPITLCPYENAKQASVGTVLDGNEMTIDKPDASGVGEVLFKGNTVFPGYYNNETETKKVFDENGWFHTGDLGRVTSDGSLYLCGRSKDLIVLDSGKNVYPDEIEEYFLASPLIEDMGVFGVHQNQSEVVCAVILPSKEIRKRSTVTDAEEIVRQEIVTLGRQLPSYKKINHFIVVFQPLPRTTTRKLKKPELRAMFEAARKTPGHAVPEVRLTVSEIELVATAEYRQAQELVEQLSPEAQNQAIGPRSNLELDLGLDSLKRLDLFSRIEQVLRCSVPESAALRIETLGDLAVFLRETKNAPHAPQVPGAEIQPQPPLVVRENSSLLFHALPSCCKAFSRTFWGLTPKGMEHLDQKGPFLFCANHESYLDIFWILSLLPWAIRRRTFTLGKIELLSSPLLSPFLNRSNLIAVEREGEISGVLQTAASIINQGYNLVIFPEGTRTRTGRLGKFRSGIGKIMLETGVSVVPVRVRGGFEIWPSGGKLKVFGNGSAHASVSFGAPVSVGSLQAHHTIPANSDPDVVAECIRDIISGM</sequence>
<dbReference type="SUPFAM" id="SSF69593">
    <property type="entry name" value="Glycerol-3-phosphate (1)-acyltransferase"/>
    <property type="match status" value="1"/>
</dbReference>
<dbReference type="GO" id="GO:0005524">
    <property type="term" value="F:ATP binding"/>
    <property type="evidence" value="ECO:0007669"/>
    <property type="project" value="UniProtKB-KW"/>
</dbReference>
<dbReference type="GO" id="GO:0016020">
    <property type="term" value="C:membrane"/>
    <property type="evidence" value="ECO:0007669"/>
    <property type="project" value="TreeGrafter"/>
</dbReference>
<feature type="domain" description="Carrier" evidence="5">
    <location>
        <begin position="577"/>
        <end position="654"/>
    </location>
</feature>
<evidence type="ECO:0000256" key="2">
    <source>
        <dbReference type="ARBA" id="ARBA00022840"/>
    </source>
</evidence>
<comment type="catalytic activity">
    <reaction evidence="3">
        <text>a long-chain fatty acid + ATP + CoA = a long-chain fatty acyl-CoA + AMP + diphosphate</text>
        <dbReference type="Rhea" id="RHEA:15421"/>
        <dbReference type="ChEBI" id="CHEBI:30616"/>
        <dbReference type="ChEBI" id="CHEBI:33019"/>
        <dbReference type="ChEBI" id="CHEBI:57287"/>
        <dbReference type="ChEBI" id="CHEBI:57560"/>
        <dbReference type="ChEBI" id="CHEBI:83139"/>
        <dbReference type="ChEBI" id="CHEBI:456215"/>
        <dbReference type="EC" id="6.2.1.3"/>
    </reaction>
    <physiologicalReaction direction="left-to-right" evidence="3">
        <dbReference type="Rhea" id="RHEA:15422"/>
    </physiologicalReaction>
</comment>
<dbReference type="InterPro" id="IPR002123">
    <property type="entry name" value="Plipid/glycerol_acylTrfase"/>
</dbReference>
<dbReference type="PROSITE" id="PS00455">
    <property type="entry name" value="AMP_BINDING"/>
    <property type="match status" value="1"/>
</dbReference>
<dbReference type="EMBL" id="MFYX01000089">
    <property type="protein sequence ID" value="OGK03479.1"/>
    <property type="molecule type" value="Genomic_DNA"/>
</dbReference>
<gene>
    <name evidence="6" type="ORF">A2519_15705</name>
</gene>
<dbReference type="InterPro" id="IPR009081">
    <property type="entry name" value="PP-bd_ACP"/>
</dbReference>
<dbReference type="GO" id="GO:0016746">
    <property type="term" value="F:acyltransferase activity"/>
    <property type="evidence" value="ECO:0007669"/>
    <property type="project" value="InterPro"/>
</dbReference>
<evidence type="ECO:0000259" key="5">
    <source>
        <dbReference type="PROSITE" id="PS50075"/>
    </source>
</evidence>
<dbReference type="InterPro" id="IPR000873">
    <property type="entry name" value="AMP-dep_synth/lig_dom"/>
</dbReference>
<dbReference type="Proteomes" id="UP000179243">
    <property type="component" value="Unassembled WGS sequence"/>
</dbReference>
<dbReference type="Pfam" id="PF23562">
    <property type="entry name" value="AMP-binding_C_3"/>
    <property type="match status" value="1"/>
</dbReference>
<dbReference type="SMART" id="SM00563">
    <property type="entry name" value="PlsC"/>
    <property type="match status" value="1"/>
</dbReference>
<feature type="transmembrane region" description="Helical" evidence="4">
    <location>
        <begin position="281"/>
        <end position="301"/>
    </location>
</feature>
<dbReference type="InterPro" id="IPR045851">
    <property type="entry name" value="AMP-bd_C_sf"/>
</dbReference>
<evidence type="ECO:0000313" key="7">
    <source>
        <dbReference type="Proteomes" id="UP000179243"/>
    </source>
</evidence>
<dbReference type="Gene3D" id="3.40.50.12780">
    <property type="entry name" value="N-terminal domain of ligase-like"/>
    <property type="match status" value="1"/>
</dbReference>
<feature type="transmembrane region" description="Helical" evidence="4">
    <location>
        <begin position="218"/>
        <end position="241"/>
    </location>
</feature>
<keyword evidence="4" id="KW-0472">Membrane</keyword>